<comment type="caution">
    <text evidence="2">The sequence shown here is derived from an EMBL/GenBank/DDBJ whole genome shotgun (WGS) entry which is preliminary data.</text>
</comment>
<proteinExistence type="predicted"/>
<feature type="non-terminal residue" evidence="2">
    <location>
        <position position="1"/>
    </location>
</feature>
<feature type="compositionally biased region" description="Polar residues" evidence="1">
    <location>
        <begin position="215"/>
        <end position="224"/>
    </location>
</feature>
<accession>A0ABR3FUK4</accession>
<dbReference type="Proteomes" id="UP001465976">
    <property type="component" value="Unassembled WGS sequence"/>
</dbReference>
<protein>
    <submittedName>
        <fullName evidence="2">Uncharacterized protein</fullName>
    </submittedName>
</protein>
<sequence length="235" mass="24720">SPDSSHGYLYRGDDLDTEDDATSASYDGFSRFGSIASVANSDSSNTSAYYSEVGSCVSEHELGPEASLSRRTSCTAGQFIGLMSGLAVTTENHGNSPNGLYEPGHPMSLKDGDGTRTYPSPSSTVSPGGSPTGLNPANGPVTTSNELSYGMQNNDQSVLGLHSGSPVVDADAPFYAHDNNSFPAAPQFGDYHFTSVDGQDNADHYPPEGYHAEGQTYNQPQDSYCINPPVPPTFL</sequence>
<evidence type="ECO:0000256" key="1">
    <source>
        <dbReference type="SAM" id="MobiDB-lite"/>
    </source>
</evidence>
<reference evidence="2 3" key="1">
    <citation type="submission" date="2024-02" db="EMBL/GenBank/DDBJ databases">
        <title>A draft genome for the cacao thread blight pathogen Marasmius crinis-equi.</title>
        <authorList>
            <person name="Cohen S.P."/>
            <person name="Baruah I.K."/>
            <person name="Amoako-Attah I."/>
            <person name="Bukari Y."/>
            <person name="Meinhardt L.W."/>
            <person name="Bailey B.A."/>
        </authorList>
    </citation>
    <scope>NUCLEOTIDE SEQUENCE [LARGE SCALE GENOMIC DNA]</scope>
    <source>
        <strain evidence="2 3">GH-76</strain>
    </source>
</reference>
<gene>
    <name evidence="2" type="ORF">V5O48_002828</name>
</gene>
<feature type="region of interest" description="Disordered" evidence="1">
    <location>
        <begin position="90"/>
        <end position="151"/>
    </location>
</feature>
<feature type="compositionally biased region" description="Polar residues" evidence="1">
    <location>
        <begin position="140"/>
        <end position="151"/>
    </location>
</feature>
<feature type="compositionally biased region" description="Low complexity" evidence="1">
    <location>
        <begin position="115"/>
        <end position="133"/>
    </location>
</feature>
<evidence type="ECO:0000313" key="3">
    <source>
        <dbReference type="Proteomes" id="UP001465976"/>
    </source>
</evidence>
<evidence type="ECO:0000313" key="2">
    <source>
        <dbReference type="EMBL" id="KAL0579147.1"/>
    </source>
</evidence>
<name>A0ABR3FUK4_9AGAR</name>
<feature type="region of interest" description="Disordered" evidence="1">
    <location>
        <begin position="197"/>
        <end position="224"/>
    </location>
</feature>
<keyword evidence="3" id="KW-1185">Reference proteome</keyword>
<dbReference type="EMBL" id="JBAHYK010000069">
    <property type="protein sequence ID" value="KAL0579147.1"/>
    <property type="molecule type" value="Genomic_DNA"/>
</dbReference>
<organism evidence="2 3">
    <name type="scientific">Marasmius crinis-equi</name>
    <dbReference type="NCBI Taxonomy" id="585013"/>
    <lineage>
        <taxon>Eukaryota</taxon>
        <taxon>Fungi</taxon>
        <taxon>Dikarya</taxon>
        <taxon>Basidiomycota</taxon>
        <taxon>Agaricomycotina</taxon>
        <taxon>Agaricomycetes</taxon>
        <taxon>Agaricomycetidae</taxon>
        <taxon>Agaricales</taxon>
        <taxon>Marasmiineae</taxon>
        <taxon>Marasmiaceae</taxon>
        <taxon>Marasmius</taxon>
    </lineage>
</organism>